<sequence length="90" mass="10090">HARQEQHWRKARCGAAAACAYCQVRGAFILELYTMRCETTYGTIGHVRHPAYMRDGMHATTLLSAHSHARSGSLPARGTLLCCRWQGRCD</sequence>
<name>A0ABS8RIS4_DATST</name>
<organism evidence="1 2">
    <name type="scientific">Datura stramonium</name>
    <name type="common">Jimsonweed</name>
    <name type="synonym">Common thornapple</name>
    <dbReference type="NCBI Taxonomy" id="4076"/>
    <lineage>
        <taxon>Eukaryota</taxon>
        <taxon>Viridiplantae</taxon>
        <taxon>Streptophyta</taxon>
        <taxon>Embryophyta</taxon>
        <taxon>Tracheophyta</taxon>
        <taxon>Spermatophyta</taxon>
        <taxon>Magnoliopsida</taxon>
        <taxon>eudicotyledons</taxon>
        <taxon>Gunneridae</taxon>
        <taxon>Pentapetalae</taxon>
        <taxon>asterids</taxon>
        <taxon>lamiids</taxon>
        <taxon>Solanales</taxon>
        <taxon>Solanaceae</taxon>
        <taxon>Solanoideae</taxon>
        <taxon>Datureae</taxon>
        <taxon>Datura</taxon>
    </lineage>
</organism>
<accession>A0ABS8RIS4</accession>
<dbReference type="Proteomes" id="UP000823775">
    <property type="component" value="Unassembled WGS sequence"/>
</dbReference>
<gene>
    <name evidence="1" type="ORF">HAX54_014489</name>
</gene>
<reference evidence="1 2" key="1">
    <citation type="journal article" date="2021" name="BMC Genomics">
        <title>Datura genome reveals duplications of psychoactive alkaloid biosynthetic genes and high mutation rate following tissue culture.</title>
        <authorList>
            <person name="Rajewski A."/>
            <person name="Carter-House D."/>
            <person name="Stajich J."/>
            <person name="Litt A."/>
        </authorList>
    </citation>
    <scope>NUCLEOTIDE SEQUENCE [LARGE SCALE GENOMIC DNA]</scope>
    <source>
        <strain evidence="1">AR-01</strain>
    </source>
</reference>
<evidence type="ECO:0000313" key="2">
    <source>
        <dbReference type="Proteomes" id="UP000823775"/>
    </source>
</evidence>
<feature type="non-terminal residue" evidence="1">
    <location>
        <position position="90"/>
    </location>
</feature>
<feature type="non-terminal residue" evidence="1">
    <location>
        <position position="1"/>
    </location>
</feature>
<dbReference type="EMBL" id="JACEIK010000019">
    <property type="protein sequence ID" value="MCD7446718.1"/>
    <property type="molecule type" value="Genomic_DNA"/>
</dbReference>
<keyword evidence="2" id="KW-1185">Reference proteome</keyword>
<evidence type="ECO:0000313" key="1">
    <source>
        <dbReference type="EMBL" id="MCD7446718.1"/>
    </source>
</evidence>
<proteinExistence type="predicted"/>
<comment type="caution">
    <text evidence="1">The sequence shown here is derived from an EMBL/GenBank/DDBJ whole genome shotgun (WGS) entry which is preliminary data.</text>
</comment>
<protein>
    <submittedName>
        <fullName evidence="1">Uncharacterized protein</fullName>
    </submittedName>
</protein>